<dbReference type="AlphaFoldDB" id="A0A3B7LXQ3"/>
<reference evidence="3" key="1">
    <citation type="submission" date="2018-09" db="EMBL/GenBank/DDBJ databases">
        <title>The complete genome of Acinetobacter sp. strain WCHAc010005.</title>
        <authorList>
            <person name="Hu Y."/>
            <person name="Long H."/>
            <person name="Feng Y."/>
            <person name="Zong Z."/>
        </authorList>
    </citation>
    <scope>NUCLEOTIDE SEQUENCE [LARGE SCALE GENOMIC DNA]</scope>
    <source>
        <strain evidence="3">WCHAc010005</strain>
    </source>
</reference>
<sequence length="72" mass="8347">MSKLIQVKISDQYNNIQDVQALLRKIPENSNAEEWSLFQKIEHIIVDGEIILPSIELLFESTKTDSIYKVVE</sequence>
<reference evidence="1" key="2">
    <citation type="journal article" date="2019" name="J. Microbiol.">
        <title>Acinetobacter chinensis, a novel Acinetobacter species, carrying blaNDM-1, recovered from hospital sewage.</title>
        <authorList>
            <person name="Hu Y."/>
            <person name="Feng Y."/>
            <person name="Qin J."/>
            <person name="Zhang X."/>
            <person name="Zong Z."/>
        </authorList>
    </citation>
    <scope>NUCLEOTIDE SEQUENCE</scope>
    <source>
        <strain evidence="1">WCHAc010005</strain>
    </source>
</reference>
<evidence type="ECO:0000313" key="1">
    <source>
        <dbReference type="EMBL" id="AXY57248.1"/>
    </source>
</evidence>
<keyword evidence="4" id="KW-1185">Reference proteome</keyword>
<name>A0A3B7LXQ3_9GAMM</name>
<evidence type="ECO:0000313" key="4">
    <source>
        <dbReference type="Proteomes" id="UP001278188"/>
    </source>
</evidence>
<proteinExistence type="predicted"/>
<organism evidence="1 3">
    <name type="scientific">Acinetobacter chinensis</name>
    <dbReference type="NCBI Taxonomy" id="2004650"/>
    <lineage>
        <taxon>Bacteria</taxon>
        <taxon>Pseudomonadati</taxon>
        <taxon>Pseudomonadota</taxon>
        <taxon>Gammaproteobacteria</taxon>
        <taxon>Moraxellales</taxon>
        <taxon>Moraxellaceae</taxon>
        <taxon>Acinetobacter</taxon>
    </lineage>
</organism>
<dbReference type="EMBL" id="CP032134">
    <property type="protein sequence ID" value="AXY57248.1"/>
    <property type="molecule type" value="Genomic_DNA"/>
</dbReference>
<reference evidence="2 4" key="3">
    <citation type="submission" date="2023-06" db="EMBL/GenBank/DDBJ databases">
        <title>Genomic Analysis of Acinetobacter Strains Recovered from South Australian Aquatic Samples provides Insights into the Circulation of Antibiotic Resistance determinants in the Environment.</title>
        <authorList>
            <person name="Tobin L."/>
            <person name="Jarocki V.M."/>
            <person name="Kenyon J."/>
            <person name="Drigo B."/>
            <person name="Donner E."/>
            <person name="Djordjevic S.P."/>
            <person name="Hamidian M."/>
        </authorList>
    </citation>
    <scope>NUCLEOTIDE SEQUENCE [LARGE SCALE GENOMIC DNA]</scope>
    <source>
        <strain evidence="2 4">SAAc652</strain>
    </source>
</reference>
<dbReference type="Proteomes" id="UP000263753">
    <property type="component" value="Chromosome"/>
</dbReference>
<protein>
    <submittedName>
        <fullName evidence="1">Uncharacterized protein</fullName>
    </submittedName>
</protein>
<evidence type="ECO:0000313" key="2">
    <source>
        <dbReference type="EMBL" id="MDV2468583.1"/>
    </source>
</evidence>
<dbReference type="RefSeq" id="WP_087512419.1">
    <property type="nucleotide sequence ID" value="NZ_CP032134.1"/>
</dbReference>
<dbReference type="Proteomes" id="UP001278188">
    <property type="component" value="Unassembled WGS sequence"/>
</dbReference>
<evidence type="ECO:0000313" key="3">
    <source>
        <dbReference type="Proteomes" id="UP000263753"/>
    </source>
</evidence>
<dbReference type="KEGG" id="achi:CDG60_12145"/>
<accession>A0A3B7LXQ3</accession>
<gene>
    <name evidence="1" type="ORF">CDG60_12145</name>
    <name evidence="2" type="ORF">QR674_06275</name>
</gene>
<dbReference type="EMBL" id="JASVDY010000002">
    <property type="protein sequence ID" value="MDV2468583.1"/>
    <property type="molecule type" value="Genomic_DNA"/>
</dbReference>